<reference evidence="3 4" key="1">
    <citation type="journal article" date="2015" name="Nature">
        <title>rRNA introns, odd ribosomes, and small enigmatic genomes across a large radiation of phyla.</title>
        <authorList>
            <person name="Brown C.T."/>
            <person name="Hug L.A."/>
            <person name="Thomas B.C."/>
            <person name="Sharon I."/>
            <person name="Castelle C.J."/>
            <person name="Singh A."/>
            <person name="Wilkins M.J."/>
            <person name="Williams K.H."/>
            <person name="Banfield J.F."/>
        </authorList>
    </citation>
    <scope>NUCLEOTIDE SEQUENCE [LARGE SCALE GENOMIC DNA]</scope>
</reference>
<evidence type="ECO:0000313" key="4">
    <source>
        <dbReference type="Proteomes" id="UP000033881"/>
    </source>
</evidence>
<dbReference type="STRING" id="1618574.UT24_C0006G0012"/>
<sequence length="1466" mass="161339">MPESKKYIFFDNFFFNTVFLCSFVIISIVTSSLTQKKLFTLNSQDPRPLVLQSQTTLRNLPPTSFSYGDDCGNYKGGCPLTAFTQTGGTTQSQTSNDYFLKSVDNGYGGKVKFEYWTDSGGTNNALNIKYCDPDKAAHDGSICKTDHAFNTQLHRVKAKIVEDGIGNSFRTELNYTGTGVSLGLAYVSKYGENWTEVNDTCPCQTGSVSYCNNPLLSDDSRCVSPCDWEGTSRSCCGNGESEYVCTSNDIACGANQGKTNRACQCTCSDDVVYHFESLSDFQFLGYPEVEAVAYEKNSATQVVAKTKTFYKQAMETASCFKPSPLAGLASKASAYDANDNSKWNESESKYSVRFGPMFGTYTEKQESELNSYCPSYNPETTVSLVLAKESVGKSIMPNPQLCTKTTTDYNNLDGTSDAYANPHKVTNWGKVSCSDPSIDDTSDIKRIGYSNYTSANQTPWILPLLSETWLSSSDTDPKYNHLKIFYDSQTFGNLGNYGQKTKSQSLLDGNTYAESTIEYDSSFPWLVSRTTDPLGRRTTTLYDGVFHLYPVQVTNALGHVSRTEYDFNTPDTAHPNYGDVFGVPVKITDANGAVTYNVYDDWGRTYQTFLPGRSYTNSKSNAFTRYYYFNENDVGGVNNCTAPNNCKVGLGLNNTPKYFQMSGQRLNDSGGSGKVTFNMTFYNGMGQTIQSRSLWYENEWINAGTPVEGEGLRDLISSTSYNGLGQVEYQSQIYTTQPYSDIFGNTSNPYDARQFVSDPTILKTHKTYDGYGRTKITNLPDNTQSEIVYDIDSNPLKTKVLDPNCKDADSTTLCTEKLIVKDAFGQNLESREFDGTKTYSTRFEYHPVLGAQTKVIDTLGNTVSQIEYDKLGRKIKMWDIDMSPAMNGDANSWRYEYDIVGNLTKQTNPKNNVSVLAYDEFNRLRSKTVDNVKILENYYDNCPMGKGRLCSVSSFNPANGQALVSQGYEYDQRGRIVKDTRAFNNLPDAQVNGQSFVTQYAYDEGGRVLTASDSVTCSGWGCRPINIPGENVDNVYDRQYLSGITNKVDNYASGAKYNKDAQLLGFTSGNNVANSYTYRADNMRLQSLSIGGEGFSDPQRLMLSYLYDSVGNIKTISDNNPYNNDPSHSPSPFYLTQNFTYDALNRLKGVTGAYNSDYTYDDLGNITAKNEKDQTSLAYNSSTSGFYHRPQSVSVVGMGQSSQFQYDAVGNLTSDNLNTYTYDADNRLTNVVPKEQACSSDGQCWPGQTCCNNTCSYNCPQVTPLPTQPLLLGDANSDGSVNQADYDIWKAHYGEQSSDTGIYSGDFNQNGRVDGVDYNIWRTNFGRSLSTTPTPTAALTGTPFLSPTAMPTATPTPLPTVTPTPLPTSTPTLIPTLTPIPTGMPSATIINNSASGLTCTQTCANNGGKACLGVGLNTDANDGRAYRYRAVGGCTTLTGQTCSSTMRNDGGSCSGLAARWTRCRCQ</sequence>
<dbReference type="Gene3D" id="2.180.10.10">
    <property type="entry name" value="RHS repeat-associated core"/>
    <property type="match status" value="1"/>
</dbReference>
<evidence type="ECO:0000259" key="2">
    <source>
        <dbReference type="PROSITE" id="PS51766"/>
    </source>
</evidence>
<dbReference type="EMBL" id="LBWB01000006">
    <property type="protein sequence ID" value="KKR01164.1"/>
    <property type="molecule type" value="Genomic_DNA"/>
</dbReference>
<dbReference type="GO" id="GO:0000272">
    <property type="term" value="P:polysaccharide catabolic process"/>
    <property type="evidence" value="ECO:0007669"/>
    <property type="project" value="InterPro"/>
</dbReference>
<name>A0A0G0MAX0_9BACT</name>
<dbReference type="Gene3D" id="1.10.1330.10">
    <property type="entry name" value="Dockerin domain"/>
    <property type="match status" value="1"/>
</dbReference>
<evidence type="ECO:0000256" key="1">
    <source>
        <dbReference type="SAM" id="Phobius"/>
    </source>
</evidence>
<keyword evidence="1" id="KW-0472">Membrane</keyword>
<keyword evidence="1" id="KW-0812">Transmembrane</keyword>
<accession>A0A0G0MAX0</accession>
<evidence type="ECO:0000313" key="3">
    <source>
        <dbReference type="EMBL" id="KKR01164.1"/>
    </source>
</evidence>
<protein>
    <submittedName>
        <fullName evidence="3">YD repeat protein</fullName>
    </submittedName>
</protein>
<comment type="caution">
    <text evidence="3">The sequence shown here is derived from an EMBL/GenBank/DDBJ whole genome shotgun (WGS) entry which is preliminary data.</text>
</comment>
<dbReference type="SUPFAM" id="SSF63446">
    <property type="entry name" value="Type I dockerin domain"/>
    <property type="match status" value="1"/>
</dbReference>
<dbReference type="PROSITE" id="PS51766">
    <property type="entry name" value="DOCKERIN"/>
    <property type="match status" value="1"/>
</dbReference>
<dbReference type="InterPro" id="IPR036439">
    <property type="entry name" value="Dockerin_dom_sf"/>
</dbReference>
<proteinExistence type="predicted"/>
<gene>
    <name evidence="3" type="ORF">UT24_C0006G0012</name>
</gene>
<dbReference type="Proteomes" id="UP000033881">
    <property type="component" value="Unassembled WGS sequence"/>
</dbReference>
<dbReference type="InterPro" id="IPR016134">
    <property type="entry name" value="Dockerin_dom"/>
</dbReference>
<feature type="transmembrane region" description="Helical" evidence="1">
    <location>
        <begin position="12"/>
        <end position="33"/>
    </location>
</feature>
<organism evidence="3 4">
    <name type="scientific">Candidatus Woesebacteria bacterium GW2011_GWB1_39_12</name>
    <dbReference type="NCBI Taxonomy" id="1618574"/>
    <lineage>
        <taxon>Bacteria</taxon>
        <taxon>Candidatus Woeseibacteriota</taxon>
    </lineage>
</organism>
<dbReference type="Pfam" id="PF00404">
    <property type="entry name" value="Dockerin_1"/>
    <property type="match status" value="1"/>
</dbReference>
<feature type="domain" description="Dockerin" evidence="2">
    <location>
        <begin position="1268"/>
        <end position="1334"/>
    </location>
</feature>
<keyword evidence="1" id="KW-1133">Transmembrane helix</keyword>
<dbReference type="GO" id="GO:0004553">
    <property type="term" value="F:hydrolase activity, hydrolyzing O-glycosyl compounds"/>
    <property type="evidence" value="ECO:0007669"/>
    <property type="project" value="InterPro"/>
</dbReference>
<dbReference type="InterPro" id="IPR002105">
    <property type="entry name" value="Dockerin_1_rpt"/>
</dbReference>